<dbReference type="InterPro" id="IPR001623">
    <property type="entry name" value="DnaJ_domain"/>
</dbReference>
<dbReference type="SMART" id="SM00271">
    <property type="entry name" value="DnaJ"/>
    <property type="match status" value="1"/>
</dbReference>
<dbReference type="Pfam" id="PF00226">
    <property type="entry name" value="DnaJ"/>
    <property type="match status" value="1"/>
</dbReference>
<dbReference type="CDD" id="cd06257">
    <property type="entry name" value="DnaJ"/>
    <property type="match status" value="1"/>
</dbReference>
<feature type="domain" description="J" evidence="2">
    <location>
        <begin position="183"/>
        <end position="247"/>
    </location>
</feature>
<accession>A0A381Y814</accession>
<dbReference type="InterPro" id="IPR007791">
    <property type="entry name" value="DjlA_N"/>
</dbReference>
<sequence>MSFFNSALGAMIGFSIGGPIGALIGGVIGSKFGSRRSAYSSRATATPNQKQQAAFFAALFACLAKLAKADGQVSKKEIEKVDNFIKERFKFDKEQRVFAIKVFNTAKDDKVSYEEYAHQLANLLSSNKNALVVFYELLFELAMADGVLDKNEEELLKNTVSIFGIDAQLFRNLKEQFSGSSSNPYKILGVEEGASFLEIKKAYMKKRREFHPDSLASKGLPEELITRAKEKFIEIQQAFEEIEKKKVH</sequence>
<keyword evidence="1" id="KW-0812">Transmembrane</keyword>
<dbReference type="InterPro" id="IPR036869">
    <property type="entry name" value="J_dom_sf"/>
</dbReference>
<proteinExistence type="predicted"/>
<reference evidence="3" key="1">
    <citation type="submission" date="2018-05" db="EMBL/GenBank/DDBJ databases">
        <authorList>
            <person name="Lanie J.A."/>
            <person name="Ng W.-L."/>
            <person name="Kazmierczak K.M."/>
            <person name="Andrzejewski T.M."/>
            <person name="Davidsen T.M."/>
            <person name="Wayne K.J."/>
            <person name="Tettelin H."/>
            <person name="Glass J.I."/>
            <person name="Rusch D."/>
            <person name="Podicherti R."/>
            <person name="Tsui H.-C.T."/>
            <person name="Winkler M.E."/>
        </authorList>
    </citation>
    <scope>NUCLEOTIDE SEQUENCE</scope>
</reference>
<dbReference type="InterPro" id="IPR052276">
    <property type="entry name" value="Diphthamide-biosynth_chaperone"/>
</dbReference>
<dbReference type="PANTHER" id="PTHR44240:SF10">
    <property type="entry name" value="J DOMAIN-CONTAINING PROTEIN"/>
    <property type="match status" value="1"/>
</dbReference>
<dbReference type="Gene3D" id="1.10.3680.10">
    <property type="entry name" value="TerB-like"/>
    <property type="match status" value="1"/>
</dbReference>
<protein>
    <recommendedName>
        <fullName evidence="2">J domain-containing protein</fullName>
    </recommendedName>
</protein>
<dbReference type="InterPro" id="IPR029024">
    <property type="entry name" value="TerB-like"/>
</dbReference>
<evidence type="ECO:0000313" key="3">
    <source>
        <dbReference type="EMBL" id="SVA72761.1"/>
    </source>
</evidence>
<keyword evidence="1" id="KW-1133">Transmembrane helix</keyword>
<organism evidence="3">
    <name type="scientific">marine metagenome</name>
    <dbReference type="NCBI Taxonomy" id="408172"/>
    <lineage>
        <taxon>unclassified sequences</taxon>
        <taxon>metagenomes</taxon>
        <taxon>ecological metagenomes</taxon>
    </lineage>
</organism>
<feature type="transmembrane region" description="Helical" evidence="1">
    <location>
        <begin position="6"/>
        <end position="28"/>
    </location>
</feature>
<keyword evidence="1" id="KW-0472">Membrane</keyword>
<dbReference type="SUPFAM" id="SSF158682">
    <property type="entry name" value="TerB-like"/>
    <property type="match status" value="1"/>
</dbReference>
<dbReference type="SUPFAM" id="SSF46565">
    <property type="entry name" value="Chaperone J-domain"/>
    <property type="match status" value="1"/>
</dbReference>
<dbReference type="PROSITE" id="PS50076">
    <property type="entry name" value="DNAJ_2"/>
    <property type="match status" value="1"/>
</dbReference>
<evidence type="ECO:0000259" key="2">
    <source>
        <dbReference type="PROSITE" id="PS50076"/>
    </source>
</evidence>
<dbReference type="PRINTS" id="PR00625">
    <property type="entry name" value="JDOMAIN"/>
</dbReference>
<dbReference type="EMBL" id="UINC01017528">
    <property type="protein sequence ID" value="SVA72761.1"/>
    <property type="molecule type" value="Genomic_DNA"/>
</dbReference>
<dbReference type="CDD" id="cd07316">
    <property type="entry name" value="terB_like_DjlA"/>
    <property type="match status" value="1"/>
</dbReference>
<gene>
    <name evidence="3" type="ORF">METZ01_LOCUS125615</name>
</gene>
<dbReference type="PANTHER" id="PTHR44240">
    <property type="entry name" value="DNAJ DOMAIN (PROKARYOTIC HEAT SHOCK PROTEIN)-RELATED"/>
    <property type="match status" value="1"/>
</dbReference>
<dbReference type="Pfam" id="PF05099">
    <property type="entry name" value="TerB"/>
    <property type="match status" value="1"/>
</dbReference>
<evidence type="ECO:0000256" key="1">
    <source>
        <dbReference type="SAM" id="Phobius"/>
    </source>
</evidence>
<dbReference type="AlphaFoldDB" id="A0A381Y814"/>
<dbReference type="Gene3D" id="1.10.287.110">
    <property type="entry name" value="DnaJ domain"/>
    <property type="match status" value="1"/>
</dbReference>
<name>A0A381Y814_9ZZZZ</name>